<keyword evidence="2" id="KW-0732">Signal</keyword>
<keyword evidence="4" id="KW-1185">Reference proteome</keyword>
<feature type="region of interest" description="Disordered" evidence="1">
    <location>
        <begin position="23"/>
        <end position="44"/>
    </location>
</feature>
<reference evidence="3" key="1">
    <citation type="submission" date="2021-12" db="EMBL/GenBank/DDBJ databases">
        <title>Novel species in genus Dyadobacter.</title>
        <authorList>
            <person name="Ma C."/>
        </authorList>
    </citation>
    <scope>NUCLEOTIDE SEQUENCE</scope>
    <source>
        <strain evidence="3">CY399</strain>
    </source>
</reference>
<comment type="caution">
    <text evidence="3">The sequence shown here is derived from an EMBL/GenBank/DDBJ whole genome shotgun (WGS) entry which is preliminary data.</text>
</comment>
<feature type="region of interest" description="Disordered" evidence="1">
    <location>
        <begin position="100"/>
        <end position="135"/>
    </location>
</feature>
<evidence type="ECO:0008006" key="5">
    <source>
        <dbReference type="Google" id="ProtNLM"/>
    </source>
</evidence>
<dbReference type="Proteomes" id="UP001139700">
    <property type="component" value="Unassembled WGS sequence"/>
</dbReference>
<evidence type="ECO:0000313" key="3">
    <source>
        <dbReference type="EMBL" id="MCF0039602.1"/>
    </source>
</evidence>
<name>A0A9X1P7V8_9BACT</name>
<dbReference type="AlphaFoldDB" id="A0A9X1P7V8"/>
<proteinExistence type="predicted"/>
<feature type="signal peptide" evidence="2">
    <location>
        <begin position="1"/>
        <end position="19"/>
    </location>
</feature>
<evidence type="ECO:0000313" key="4">
    <source>
        <dbReference type="Proteomes" id="UP001139700"/>
    </source>
</evidence>
<evidence type="ECO:0000256" key="2">
    <source>
        <dbReference type="SAM" id="SignalP"/>
    </source>
</evidence>
<protein>
    <recommendedName>
        <fullName evidence="5">DUF4890 domain-containing protein</fullName>
    </recommendedName>
</protein>
<feature type="chain" id="PRO_5040879237" description="DUF4890 domain-containing protein" evidence="2">
    <location>
        <begin position="20"/>
        <end position="135"/>
    </location>
</feature>
<feature type="compositionally biased region" description="Gly residues" evidence="1">
    <location>
        <begin position="126"/>
        <end position="135"/>
    </location>
</feature>
<accession>A0A9X1P7V8</accession>
<sequence length="135" mass="15290">MKKTMLAMIMALFSIAAFAQRQDSDVTPEKRAENQTKQMTEKLDLSEDQQKQIYNLTLARAQKVKELRAAQSVDREQMRASMETFNNEVAKLLTVEQQEKYKTMLEDRRGGDRRGGDSRDGNSRDNGGGGGSRNN</sequence>
<dbReference type="RefSeq" id="WP_234612051.1">
    <property type="nucleotide sequence ID" value="NZ_CP098806.1"/>
</dbReference>
<organism evidence="3 4">
    <name type="scientific">Dyadobacter fanqingshengii</name>
    <dbReference type="NCBI Taxonomy" id="2906443"/>
    <lineage>
        <taxon>Bacteria</taxon>
        <taxon>Pseudomonadati</taxon>
        <taxon>Bacteroidota</taxon>
        <taxon>Cytophagia</taxon>
        <taxon>Cytophagales</taxon>
        <taxon>Spirosomataceae</taxon>
        <taxon>Dyadobacter</taxon>
    </lineage>
</organism>
<gene>
    <name evidence="3" type="ORF">LXM24_05830</name>
</gene>
<evidence type="ECO:0000256" key="1">
    <source>
        <dbReference type="SAM" id="MobiDB-lite"/>
    </source>
</evidence>
<dbReference type="EMBL" id="JAJTTA010000002">
    <property type="protein sequence ID" value="MCF0039602.1"/>
    <property type="molecule type" value="Genomic_DNA"/>
</dbReference>
<feature type="compositionally biased region" description="Basic and acidic residues" evidence="1">
    <location>
        <begin position="100"/>
        <end position="123"/>
    </location>
</feature>